<sequence>MVFSDILKFKFGPFWFKTSILLVNVMPFGTRNATYVLRVERPSFCGGRIELPIGHHGFPIDLLTLSAKDRRKLQFTIRYGAKGKKLRFLAPTAEVYGHWISVLHQAFEANIKVAKRTCSQIVSSTSNTSVGVSPSCYCSNSDLQKTTVLIDIDSTSEQQGSEMDMSVTTSESCYQYGSIVADIDSSSNHDNFDDFDESPAPRAATHIATIDNPFAPSVMDVVYDDDSNDFDSPESSGELESPLTSSVNAPPTDENANTGQQKVFCMTIDHDSTTAFSVYVPPQKARDSQTVRRAEVFDLSFAKWAGWMARDIRDGNLPEAFCVARDTCKRLELNDILNIVQPYFA</sequence>
<reference evidence="2 3" key="1">
    <citation type="submission" date="2013-11" db="EMBL/GenBank/DDBJ databases">
        <title>The Genome Sequence of Phytophthora parasitica P1976.</title>
        <authorList>
            <consortium name="The Broad Institute Genomics Platform"/>
            <person name="Russ C."/>
            <person name="Tyler B."/>
            <person name="Panabieres F."/>
            <person name="Shan W."/>
            <person name="Tripathy S."/>
            <person name="Grunwald N."/>
            <person name="Machado M."/>
            <person name="Johnson C.S."/>
            <person name="Walker B."/>
            <person name="Young S."/>
            <person name="Zeng Q."/>
            <person name="Gargeya S."/>
            <person name="Fitzgerald M."/>
            <person name="Haas B."/>
            <person name="Abouelleil A."/>
            <person name="Allen A.W."/>
            <person name="Alvarado L."/>
            <person name="Arachchi H.M."/>
            <person name="Berlin A.M."/>
            <person name="Chapman S.B."/>
            <person name="Gainer-Dewar J."/>
            <person name="Goldberg J."/>
            <person name="Griggs A."/>
            <person name="Gujja S."/>
            <person name="Hansen M."/>
            <person name="Howarth C."/>
            <person name="Imamovic A."/>
            <person name="Ireland A."/>
            <person name="Larimer J."/>
            <person name="McCowan C."/>
            <person name="Murphy C."/>
            <person name="Pearson M."/>
            <person name="Poon T.W."/>
            <person name="Priest M."/>
            <person name="Roberts A."/>
            <person name="Saif S."/>
            <person name="Shea T."/>
            <person name="Sisk P."/>
            <person name="Sykes S."/>
            <person name="Wortman J."/>
            <person name="Nusbaum C."/>
            <person name="Birren B."/>
        </authorList>
    </citation>
    <scope>NUCLEOTIDE SEQUENCE [LARGE SCALE GENOMIC DNA]</scope>
    <source>
        <strain evidence="2 3">P1976</strain>
    </source>
</reference>
<evidence type="ECO:0000313" key="3">
    <source>
        <dbReference type="Proteomes" id="UP000028582"/>
    </source>
</evidence>
<gene>
    <name evidence="2" type="ORF">F444_14400</name>
</gene>
<evidence type="ECO:0008006" key="4">
    <source>
        <dbReference type="Google" id="ProtNLM"/>
    </source>
</evidence>
<dbReference type="EMBL" id="ANJA01002608">
    <property type="protein sequence ID" value="ETO68879.1"/>
    <property type="molecule type" value="Genomic_DNA"/>
</dbReference>
<dbReference type="OrthoDB" id="108892at2759"/>
<feature type="compositionally biased region" description="Acidic residues" evidence="1">
    <location>
        <begin position="222"/>
        <end position="232"/>
    </location>
</feature>
<dbReference type="AlphaFoldDB" id="A0A080ZQG8"/>
<feature type="region of interest" description="Disordered" evidence="1">
    <location>
        <begin position="221"/>
        <end position="257"/>
    </location>
</feature>
<proteinExistence type="predicted"/>
<name>A0A080ZQG8_PHYNI</name>
<organism evidence="2 3">
    <name type="scientific">Phytophthora nicotianae P1976</name>
    <dbReference type="NCBI Taxonomy" id="1317066"/>
    <lineage>
        <taxon>Eukaryota</taxon>
        <taxon>Sar</taxon>
        <taxon>Stramenopiles</taxon>
        <taxon>Oomycota</taxon>
        <taxon>Peronosporomycetes</taxon>
        <taxon>Peronosporales</taxon>
        <taxon>Peronosporaceae</taxon>
        <taxon>Phytophthora</taxon>
    </lineage>
</organism>
<evidence type="ECO:0000256" key="1">
    <source>
        <dbReference type="SAM" id="MobiDB-lite"/>
    </source>
</evidence>
<feature type="compositionally biased region" description="Low complexity" evidence="1">
    <location>
        <begin position="233"/>
        <end position="246"/>
    </location>
</feature>
<dbReference type="Proteomes" id="UP000028582">
    <property type="component" value="Unassembled WGS sequence"/>
</dbReference>
<comment type="caution">
    <text evidence="2">The sequence shown here is derived from an EMBL/GenBank/DDBJ whole genome shotgun (WGS) entry which is preliminary data.</text>
</comment>
<evidence type="ECO:0000313" key="2">
    <source>
        <dbReference type="EMBL" id="ETO68879.1"/>
    </source>
</evidence>
<accession>A0A080ZQG8</accession>
<protein>
    <recommendedName>
        <fullName evidence="4">PH domain-containing protein</fullName>
    </recommendedName>
</protein>